<dbReference type="EMBL" id="JANKHH010000003">
    <property type="protein sequence ID" value="MCR2833314.1"/>
    <property type="molecule type" value="Genomic_DNA"/>
</dbReference>
<feature type="chain" id="PRO_5046034965" description="Autotransporter domain-containing protein" evidence="2">
    <location>
        <begin position="47"/>
        <end position="4113"/>
    </location>
</feature>
<evidence type="ECO:0000313" key="3">
    <source>
        <dbReference type="EMBL" id="MCR2833314.1"/>
    </source>
</evidence>
<dbReference type="RefSeq" id="WP_257595083.1">
    <property type="nucleotide sequence ID" value="NZ_JANKHH010000003.1"/>
</dbReference>
<dbReference type="InterPro" id="IPR012334">
    <property type="entry name" value="Pectin_lyas_fold"/>
</dbReference>
<name>A0ABT1XNS7_9SPHN</name>
<feature type="region of interest" description="Disordered" evidence="1">
    <location>
        <begin position="709"/>
        <end position="728"/>
    </location>
</feature>
<feature type="region of interest" description="Disordered" evidence="1">
    <location>
        <begin position="1295"/>
        <end position="1321"/>
    </location>
</feature>
<accession>A0ABT1XNS7</accession>
<gene>
    <name evidence="3" type="ORF">NSO95_05105</name>
</gene>
<evidence type="ECO:0000256" key="1">
    <source>
        <dbReference type="SAM" id="MobiDB-lite"/>
    </source>
</evidence>
<feature type="region of interest" description="Disordered" evidence="1">
    <location>
        <begin position="1941"/>
        <end position="1966"/>
    </location>
</feature>
<sequence>MTQQASRKAAGPGQIARHKRNRLMRSCSAFAAAIVLSGLWGNAAQAQMVTPPVASRPAANPASILQMRSAPEVRSIADANLIADSRITLQAPVVPRPQPAPQPANPPLRTAAIPDQNRIMEGSAGTVVPGGPAPVVGARANATVSAQGSFAVSSGSATINRDALKDQVQVTTSQAIINWTTFDTATLATTDSYINFLPAGTELEFIGTGANYTVLNRVFGTPDAGGEYRGIAFNGTVTSRLSDAGPIGGNVWFYSPGGILVNNGAAFNVGSLVLSASAINAITGGGTTIDFTGVTQSDSAILIANGANINALNQGSYVAMVAPRIEQAGTVTVNGSVAYVGAEQAQLRIDNGLFDIAIGLGTEDANGVVHTGTTTGPARQVTQGTNNILTDPDGQGIYMVAVPKNTALTMLVGGSIGYQPASNASMTPNGVLVLGSGTDVQSDVDIRSGTQTIQFDGRDAVDGGGIRMAGATLTSDMTAFASGQFALTVGNNQAFTMGGDGRGGYSLDATGGAGIVVSAIGNGSIDIQGDLTLDSGQDQSVGAPISITAAVDPGSPTGPAGTINIGGSLVADSSGVGRDDFFVIRQNGNTGIGEDAVGGDISLTVSGGGSISVGGDTTLDASAQGGKGEFRSGSSTGGDVSILVTGATSSLNLPNFVQISTNGINAESLKPGGGGSADLGADSTAGNFSLIVNGGSLDLGFAQIDTSADATSGSDATQAQENSARAGDATFRFTGGSQDIGGIRVSGNASSGTSFDANGNRINAPVTLGELTFELDGSQTSFGQDFSVFSGTGTGDTAPATTTSFTVTNGANVSVGGDFFYDTNNLNDSVVLTVDQGSIFDIDGSLVFAFAGRTADIASDRGVDITINVDNASLLANFVALDSSIENDSFDNLGTAGGDIALNLTNGAVFDAGFTSISSNARGRALGSSATGGNVTITVDSSTFRSTGGVDISANGVAAQSNIDPSDGTSSGQGGSVRFVATGTNPLVDIGDLFISADGRFNFGFEEASFLAPIGGPSGPVGVAAGTLAVPEAAGGLGDGGDASGGTVEMTIETGTFNAASVTVSSSGFGENGTSDIIDDGINPPVAFAGSGGSGTGGTVTFNMVGGTANIDSLTVSANGLGGNGAFSDETIGMPAGDGGNGTGGSATINASGGTLNVTNGIALQALGNAEIFDFGFPFTSIQGNGGTGFGVAAGNGGAGEGGSATLNLVGNAASVNAATIEISADAYGGEGGSSFTTFSAGVPIPGQTGGSGGDATGGTAILNHNAGAIDSNSVTVTTGAIGGDGGSSFGLSTGQSVGSGGRGGNAAGGTSTINLNQDDASNPTYFVRSVSTGGQGGGGLLSGAGGNGTGGTAELLVNNFDVSLSSAVLDTSGTGGDAGLNDGEAGTGGAGGAGTGGTVRLVVDGPNGELTSDSPIAISSSGRGGAGSAGGDSFNDIDPGGNGGNGGLGTGGRAEVFTTNGGLLDLALDRGIIDTAGTGGSGGAGGNGPIFTGGNGGRGGGAVGGAIVLGSSGGGDMTVSGPSTTVTLQAGATGGRGGDGGLGAGGSTGLVGVNGNSAGGTIDVTADGGRLAFNAQLAAITSAIGFADTRPGSAGGDADGGAITIDALGAGSELVVTGGIFADASAAAAQGVSGLGAGVGGSAAGGSIDIVLAEGSTVDIASIDVLASGTGAFGNGGGSGTGGDVQIAIAADASSLTSINVDVRATGGSSGTVTGSGPGQNGSAGGDAQGGTAVVVVEGTGPLLDSLTGFALNASATAGNGGRGSASNGLVNGYLGGNGGNATGGTASLSIAGDGASLTVDALAFSLRADATGGTGGAGGDNFTGGTIGPGGVVINNRGGNGGIGGAGTGGTVALEAGSGSTMTLQQSSGPFELAASGIGGRGGSGGNLDLTNGGIQGTGGDGGTGTGGSPQLIATGGTIQGDDVSLTAIGVGGDGGLGGDDGNATLGPSGNGGNAFGGTPSVETQDGSPGIITLGNLLIDATSLAGGGTFQGIALGGQVTITDASVDPLGLISMDSLTVLANGNATTSGYPSLTISSGSGPITVTNNVSADVSGDILLNFDDDGQLLVGGSSSLFAGGDIIVTHTNNGGTISLENSGNIFALAGGNFDAQPGSIISGREVSLLARGDVSVDDVRAVPNLQIVAGQNAFVNNAIATGPQGTANFGGILIEAGRDPFGSSQYDPNSRVEIAGTVDSYSDIIVFTGGEARFLAGSTTVANDLLSVGTGGDIIVESGASLIAARSPSTPPDPADPFGGGAYMDLFAGALSGFLTSPPGSIASIVVDGSLDANTGAIIARGNAIDGLDGSFTASSMAFDIIDAPVDGVPQDDDGGLLSANCLEGNICLGSIIADNVIEIGQASNNDVIQLIVQQGTVDANTILITTRNDIVMGTNGIATTLNAADLFSVESIQGDVDLRDAAISSNQILVAAGGSLEGSGSLVSDTDIGITVGDSLSASVIDTGGELTTVAEVAGDTEGFYSVPNNITIGSLTVGTGDVNFDAGGNIDIGLINVPGTDIILTAPGLVQLGFTGSANNIDLDGGFVSVGDIFAFGQIGIVSGSEVQIGSATAGDTLTIDSLGNVSFSALQAGSDLIVTAPGSISGGDLFAGSLRLDGGFIAIGTASAATIDFVSASDILFDLLQSSSPILLTAANGRIAAHTGSGDIESDSDVTLDAQEIAVGNITSGGSVLANATVGDASFGTIDAIADITVDAAGSPVLANAISGGNTSITGASVTFNNGTIGGDLSLTATGGDIDGNGAVTVGGGIALDAAGNVGFGDLAANGGSFTVAAGGDISFGSASAASDIVMTTPGILDGGNLSAGGTLSLDAGSVAFDTGNAALIDITSSTDIRFNALTSPSAITLTAANGTIGNNGGSGDIDSDGDVDLLALTIDLGNITSGGSVGAQATSGDATFGVVDAANDITIAASGTPTLANAISGGDTSITGASVTFNNGTIGGNLALTATAGDIASDGTVTVGGGIALDAAGNVTFGSLAAEGGDFTITAGGDIFADHAEASGNFNANAGGDFTTGLNSIITGGDIVIAAGGVADLGNSSAGGLVDVSAQQIDFVSVAAGQTVTLVTAQGTQSPPVGNGNITGQTVTAGFGESLIRATDGGDIAISGTITADGVQVIADAGTITSGGLNTRLFAVLNAAGAIMLTGNSVGTNTFFAEGASVQLGNSTITNGNVSLVARSGDVTGTGQIDANGELVVSAAQSVSLTGDLIAASGIRINATGIALNNATSAGGIQLVATSGGATSPGRVQSGFDLFVQTSGGADLNELVAGDDIVFFGSGDISIARMEATGENPQGEEVGSNGTFTITGNVFVGEAQIADDLVANVTGDFTTGLNSIITGGNILINAGNIVNLGNSSAGGLIDVQGSEIQFASLDAGSTVDLLTATTSNTVRGNGNIAGGAIDAGTGASSLVAIGAINLTGPATIGGSLVVDAGGDVVFPSANTGSDLIVTAGGSIAHGGATSGGELDFVATGDIQGTGDLLSVGAMRISSLDGSVIGQLFSSAGNVSIDAAGLVTFDTVSANGDIGIEAGGPVSGELLRAGSSIQVQTSDAITVDTVDSANTSPGGVFLVGDQGITLRVLSGVEATLTSSSGDVRVTEDVILDNFVQATGESVFLRSAHDLTVQAEATVSTIDIETTGDLDVERADAPGDIRLYSTGGTTTLSNVISGGLAPPQGSSQRVTGGSNVDIFAAADVVVRDRVSATGDLRIRAGDLVDLQAAATGTTIEVISSDIAIGTGGSLGEANRTESIVFTPLTTEATLGGESSSSTGYRLDNSEFARVFSAGEVSFAVSGSSSGGAVLTIDDLDIVAGSGSSATSNNIGQDGILRLESDGEIEIVGSLTVTGATADTQLQLSADETILIDLANGGLFVLDGNNGLAGSIVAVASNFLAVTPEALAAIEGLPVADIDDRLAQNDGVDRPDGVIRADRLTIGTTDSQVFIQNTAPGTAFDDRRGFTVNSLTINDLVDPNLPIVINGVVGSATGVSAIAVTTINTAFDPASTINGCLIANPSSCTVTSHSDGPSDDPLQDLLDDQFDGDTPTGGTIDTTLVELREDPLRSDDPLIDEPVTGAGNEDLWDFGSDEDEDCEPAEDGTCIAEAAE</sequence>
<feature type="region of interest" description="Disordered" evidence="1">
    <location>
        <begin position="1709"/>
        <end position="1729"/>
    </location>
</feature>
<protein>
    <recommendedName>
        <fullName evidence="5">Autotransporter domain-containing protein</fullName>
    </recommendedName>
</protein>
<feature type="compositionally biased region" description="Gly residues" evidence="1">
    <location>
        <begin position="1386"/>
        <end position="1398"/>
    </location>
</feature>
<feature type="signal peptide" evidence="2">
    <location>
        <begin position="1"/>
        <end position="46"/>
    </location>
</feature>
<feature type="compositionally biased region" description="Polar residues" evidence="1">
    <location>
        <begin position="709"/>
        <end position="723"/>
    </location>
</feature>
<dbReference type="Gene3D" id="2.160.20.10">
    <property type="entry name" value="Single-stranded right-handed beta-helix, Pectin lyase-like"/>
    <property type="match status" value="1"/>
</dbReference>
<feature type="compositionally biased region" description="Acidic residues" evidence="1">
    <location>
        <begin position="4087"/>
        <end position="4103"/>
    </location>
</feature>
<feature type="compositionally biased region" description="Gly residues" evidence="1">
    <location>
        <begin position="1298"/>
        <end position="1308"/>
    </location>
</feature>
<proteinExistence type="predicted"/>
<keyword evidence="2" id="KW-0732">Signal</keyword>
<feature type="compositionally biased region" description="Gly residues" evidence="1">
    <location>
        <begin position="1441"/>
        <end position="1450"/>
    </location>
</feature>
<evidence type="ECO:0008006" key="5">
    <source>
        <dbReference type="Google" id="ProtNLM"/>
    </source>
</evidence>
<dbReference type="Proteomes" id="UP001206067">
    <property type="component" value="Unassembled WGS sequence"/>
</dbReference>
<keyword evidence="4" id="KW-1185">Reference proteome</keyword>
<comment type="caution">
    <text evidence="3">The sequence shown here is derived from an EMBL/GenBank/DDBJ whole genome shotgun (WGS) entry which is preliminary data.</text>
</comment>
<organism evidence="3 4">
    <name type="scientific">Parerythrobacter lacustris</name>
    <dbReference type="NCBI Taxonomy" id="2969984"/>
    <lineage>
        <taxon>Bacteria</taxon>
        <taxon>Pseudomonadati</taxon>
        <taxon>Pseudomonadota</taxon>
        <taxon>Alphaproteobacteria</taxon>
        <taxon>Sphingomonadales</taxon>
        <taxon>Erythrobacteraceae</taxon>
        <taxon>Parerythrobacter</taxon>
    </lineage>
</organism>
<feature type="region of interest" description="Disordered" evidence="1">
    <location>
        <begin position="1376"/>
        <end position="1450"/>
    </location>
</feature>
<evidence type="ECO:0000256" key="2">
    <source>
        <dbReference type="SAM" id="SignalP"/>
    </source>
</evidence>
<reference evidence="3 4" key="1">
    <citation type="submission" date="2022-08" db="EMBL/GenBank/DDBJ databases">
        <title>Polyphasic taxonomy analysis of Qipengyuania sp.RS5-5.</title>
        <authorList>
            <person name="Xamxidin M."/>
            <person name="Wu M."/>
        </authorList>
    </citation>
    <scope>NUCLEOTIDE SEQUENCE [LARGE SCALE GENOMIC DNA]</scope>
    <source>
        <strain evidence="3 4">RS5-5</strain>
    </source>
</reference>
<evidence type="ECO:0000313" key="4">
    <source>
        <dbReference type="Proteomes" id="UP001206067"/>
    </source>
</evidence>
<feature type="region of interest" description="Disordered" evidence="1">
    <location>
        <begin position="4066"/>
        <end position="4113"/>
    </location>
</feature>